<evidence type="ECO:0000259" key="1">
    <source>
        <dbReference type="Pfam" id="PF20710"/>
    </source>
</evidence>
<proteinExistence type="predicted"/>
<feature type="domain" description="DUF6824" evidence="1">
    <location>
        <begin position="138"/>
        <end position="223"/>
    </location>
</feature>
<organism evidence="2">
    <name type="scientific">Chaetoceros debilis</name>
    <dbReference type="NCBI Taxonomy" id="122233"/>
    <lineage>
        <taxon>Eukaryota</taxon>
        <taxon>Sar</taxon>
        <taxon>Stramenopiles</taxon>
        <taxon>Ochrophyta</taxon>
        <taxon>Bacillariophyta</taxon>
        <taxon>Coscinodiscophyceae</taxon>
        <taxon>Chaetocerotophycidae</taxon>
        <taxon>Chaetocerotales</taxon>
        <taxon>Chaetocerotaceae</taxon>
        <taxon>Chaetoceros</taxon>
    </lineage>
</organism>
<sequence length="239" mass="27104">MYLADKHSYHEADSFEPIINEPTKKAFEEEMDLNVLTPSLSDVIHSEEFLQNISSLPDNHAYLGADTCLNDGSGIYTAAIDDEDIRKAYAGNNRNNDSSLADNDDSSMLQSGCSQEEQIFSTLPSRNTTDKLVLRDCDVLFGRGKRSYQHKGNERFRKVVDELKPLYAEQTDQAGKKVVSIRVMETVHAYGGKFLQIVSSNPFLYEEVETNKARKKCSQRLRECSHRSLLRSLLLTERI</sequence>
<evidence type="ECO:0000313" key="2">
    <source>
        <dbReference type="EMBL" id="CAE0470599.1"/>
    </source>
</evidence>
<protein>
    <recommendedName>
        <fullName evidence="1">DUF6824 domain-containing protein</fullName>
    </recommendedName>
</protein>
<dbReference type="EMBL" id="HBIO01020063">
    <property type="protein sequence ID" value="CAE0470599.1"/>
    <property type="molecule type" value="Transcribed_RNA"/>
</dbReference>
<name>A0A7S3Q9P4_9STRA</name>
<gene>
    <name evidence="2" type="ORF">CDEB00056_LOCUS15452</name>
</gene>
<dbReference type="InterPro" id="IPR049227">
    <property type="entry name" value="DUF6824"/>
</dbReference>
<reference evidence="2" key="1">
    <citation type="submission" date="2021-01" db="EMBL/GenBank/DDBJ databases">
        <authorList>
            <person name="Corre E."/>
            <person name="Pelletier E."/>
            <person name="Niang G."/>
            <person name="Scheremetjew M."/>
            <person name="Finn R."/>
            <person name="Kale V."/>
            <person name="Holt S."/>
            <person name="Cochrane G."/>
            <person name="Meng A."/>
            <person name="Brown T."/>
            <person name="Cohen L."/>
        </authorList>
    </citation>
    <scope>NUCLEOTIDE SEQUENCE</scope>
    <source>
        <strain evidence="2">MM31A-1</strain>
    </source>
</reference>
<accession>A0A7S3Q9P4</accession>
<dbReference type="Pfam" id="PF20710">
    <property type="entry name" value="DUF6824"/>
    <property type="match status" value="1"/>
</dbReference>
<dbReference type="AlphaFoldDB" id="A0A7S3Q9P4"/>